<evidence type="ECO:0000256" key="1">
    <source>
        <dbReference type="SAM" id="SignalP"/>
    </source>
</evidence>
<protein>
    <recommendedName>
        <fullName evidence="4">Fimbrillin family protein</fullName>
    </recommendedName>
</protein>
<evidence type="ECO:0000313" key="3">
    <source>
        <dbReference type="Proteomes" id="UP000255233"/>
    </source>
</evidence>
<dbReference type="PROSITE" id="PS51257">
    <property type="entry name" value="PROKAR_LIPOPROTEIN"/>
    <property type="match status" value="1"/>
</dbReference>
<dbReference type="STRING" id="880526.GCA_000427365_02258"/>
<gene>
    <name evidence="2" type="ORF">NCTC11190_01561</name>
</gene>
<keyword evidence="3" id="KW-1185">Reference proteome</keyword>
<proteinExistence type="predicted"/>
<feature type="signal peptide" evidence="1">
    <location>
        <begin position="1"/>
        <end position="21"/>
    </location>
</feature>
<dbReference type="OrthoDB" id="1049791at2"/>
<feature type="chain" id="PRO_5016797565" description="Fimbrillin family protein" evidence="1">
    <location>
        <begin position="22"/>
        <end position="364"/>
    </location>
</feature>
<evidence type="ECO:0000313" key="2">
    <source>
        <dbReference type="EMBL" id="SUE34338.1"/>
    </source>
</evidence>
<dbReference type="EMBL" id="UGVL01000001">
    <property type="protein sequence ID" value="SUE34338.1"/>
    <property type="molecule type" value="Genomic_DNA"/>
</dbReference>
<organism evidence="2 3">
    <name type="scientific">Rikenella microfusus</name>
    <dbReference type="NCBI Taxonomy" id="28139"/>
    <lineage>
        <taxon>Bacteria</taxon>
        <taxon>Pseudomonadati</taxon>
        <taxon>Bacteroidota</taxon>
        <taxon>Bacteroidia</taxon>
        <taxon>Bacteroidales</taxon>
        <taxon>Rikenellaceae</taxon>
        <taxon>Rikenella</taxon>
    </lineage>
</organism>
<dbReference type="RefSeq" id="WP_027291788.1">
    <property type="nucleotide sequence ID" value="NZ_UGVL01000001.1"/>
</dbReference>
<keyword evidence="1" id="KW-0732">Signal</keyword>
<name>A0A379MRT3_9BACT</name>
<sequence length="364" mass="39577">MKYWMFFLQFAIAGVATGLLAGCNKEPLEAGPDAGERVEIVSGIALPSPSVTADTKAPVSHIDDLQGKTLYFMRGDGYSLIQGVLYMSGSFGTQTIEATVGDSYAEVQDSRWLRFSPTQHYDIDVNKNTVMRGWYPEAVFSGKSPSLEWTFDGTQDIMISNWLAGNCSDKGINPPNHNFEFRHMLAQLQFYAYAEDGTAANQWGKLKSIVIQEQKSKCLFEDKNNNTYVITSQSTEDIPSNCTFSVPRDFTLTPSYGEITVPTITDNESNDYGAKMAGAVMIEPEQSGTIQLLITTQATGQPEVETSVEIFAGQADIEAGKAKKIYLKFLAGEVDVTLGAAAWTEISGTDMDVDLGTGSSASGN</sequence>
<dbReference type="AlphaFoldDB" id="A0A379MRT3"/>
<dbReference type="Proteomes" id="UP000255233">
    <property type="component" value="Unassembled WGS sequence"/>
</dbReference>
<accession>A0A379MRT3</accession>
<reference evidence="2 3" key="1">
    <citation type="submission" date="2018-06" db="EMBL/GenBank/DDBJ databases">
        <authorList>
            <consortium name="Pathogen Informatics"/>
            <person name="Doyle S."/>
        </authorList>
    </citation>
    <scope>NUCLEOTIDE SEQUENCE [LARGE SCALE GENOMIC DNA]</scope>
    <source>
        <strain evidence="2 3">NCTC11190</strain>
    </source>
</reference>
<evidence type="ECO:0008006" key="4">
    <source>
        <dbReference type="Google" id="ProtNLM"/>
    </source>
</evidence>